<dbReference type="Pfam" id="PF00078">
    <property type="entry name" value="RVT_1"/>
    <property type="match status" value="1"/>
</dbReference>
<evidence type="ECO:0000259" key="2">
    <source>
        <dbReference type="PROSITE" id="PS50878"/>
    </source>
</evidence>
<dbReference type="Pfam" id="PF03372">
    <property type="entry name" value="Exo_endo_phos"/>
    <property type="match status" value="1"/>
</dbReference>
<evidence type="ECO:0000313" key="3">
    <source>
        <dbReference type="Ensembl" id="ENSCAFP00030036165.1"/>
    </source>
</evidence>
<dbReference type="CDD" id="cd01650">
    <property type="entry name" value="RT_nLTR_like"/>
    <property type="match status" value="1"/>
</dbReference>
<dbReference type="InterPro" id="IPR043502">
    <property type="entry name" value="DNA/RNA_pol_sf"/>
</dbReference>
<dbReference type="EC" id="2.7.7.49" evidence="1"/>
<proteinExistence type="predicted"/>
<dbReference type="PANTHER" id="PTHR19446">
    <property type="entry name" value="REVERSE TRANSCRIPTASES"/>
    <property type="match status" value="1"/>
</dbReference>
<dbReference type="Gene3D" id="3.60.10.10">
    <property type="entry name" value="Endonuclease/exonuclease/phosphatase"/>
    <property type="match status" value="1"/>
</dbReference>
<accession>A0A8C0PAE4</accession>
<dbReference type="Proteomes" id="UP000694429">
    <property type="component" value="Chromosome 10"/>
</dbReference>
<evidence type="ECO:0000256" key="1">
    <source>
        <dbReference type="ARBA" id="ARBA00012493"/>
    </source>
</evidence>
<reference evidence="3" key="1">
    <citation type="submission" date="2019-03" db="EMBL/GenBank/DDBJ databases">
        <authorList>
            <person name="Warren W.C."/>
            <person name="Johnson G.S."/>
        </authorList>
    </citation>
    <scope>NUCLEOTIDE SEQUENCE [LARGE SCALE GENOMIC DNA]</scope>
    <source>
        <strain evidence="3">Basenji</strain>
    </source>
</reference>
<evidence type="ECO:0000313" key="4">
    <source>
        <dbReference type="Proteomes" id="UP000694429"/>
    </source>
</evidence>
<reference evidence="3" key="2">
    <citation type="submission" date="2025-08" db="UniProtKB">
        <authorList>
            <consortium name="Ensembl"/>
        </authorList>
    </citation>
    <scope>IDENTIFICATION</scope>
</reference>
<dbReference type="SUPFAM" id="SSF56672">
    <property type="entry name" value="DNA/RNA polymerases"/>
    <property type="match status" value="1"/>
</dbReference>
<dbReference type="InterPro" id="IPR036691">
    <property type="entry name" value="Endo/exonu/phosph_ase_sf"/>
</dbReference>
<dbReference type="SUPFAM" id="SSF56219">
    <property type="entry name" value="DNase I-like"/>
    <property type="match status" value="1"/>
</dbReference>
<sequence>MMTLNSYLSIVTLNVNGLNAPIKRRRVSDWIKKQDPSICCLQETHFRQKDTYSLKIKGWRTIYHSNGPQKKAGVAILISDKLKFTPKTVVRDEEGHYIILKGSIQQEDLTILNIYAPNVGAAKYINQLLTKVKKYLDNNTLILGDFNLALSILDRSSKHNISKETRALNDTLDQMDFTDIYRTLHPNSTEYTFFSSAHGTFSRIDHILGHKSGLNRYQKIGIVPCIFSDHNALKLELNHNKKFGRTSNTWRLRTILLKDKRVNQEIKEELKTFMETNENEDTTVQNLWDAAKAVLRGKYIAIQASIQKLERTQIQKLTLHIKELEKKQQIDPTPKRRRELIKIRAELNEIETRRIVEQINRTRSWFFERINKIDKPLASLIKKKREKTQINKIMNEKGEITTNTKEIQTILKTYYEQLYANKLGNLEEMDAFLESHKLPKLEQEEIENLNRPITREEIEAVIKNLPRHKSPGPDGFPGEFYQMFKEETIPILLKLFGKIERDGVLPNSFYEASITLIPKPDKDPTKKENYRPISLMNMDAKILNKILANRIQQYIKKNIHHDQVGFIPGTQGWFNTRKTINVIHHISKRKTKNHMILSLDAEKAFDKIQHPFLIKTLQSVGIEGTFLDILKAIYEKPTANIILNGEALGAFPLRSGTRQGCPLSPLLFNIVLEVLASAIRQQKDIKGIQIGKEEVKLSLFADDMILYLENPKVSTPRLLELIQQFSSVAGYKINAQKSVAFLYTNNETEERN</sequence>
<dbReference type="PROSITE" id="PS50878">
    <property type="entry name" value="RT_POL"/>
    <property type="match status" value="1"/>
</dbReference>
<protein>
    <recommendedName>
        <fullName evidence="1">RNA-directed DNA polymerase</fullName>
        <ecNumber evidence="1">2.7.7.49</ecNumber>
    </recommendedName>
</protein>
<dbReference type="GO" id="GO:0003964">
    <property type="term" value="F:RNA-directed DNA polymerase activity"/>
    <property type="evidence" value="ECO:0007669"/>
    <property type="project" value="UniProtKB-EC"/>
</dbReference>
<dbReference type="Ensembl" id="ENSCAFT00030041463.1">
    <property type="protein sequence ID" value="ENSCAFP00030036165.1"/>
    <property type="gene ID" value="ENSCAFG00030022570.1"/>
</dbReference>
<organism evidence="3 4">
    <name type="scientific">Canis lupus familiaris</name>
    <name type="common">Dog</name>
    <name type="synonym">Canis familiaris</name>
    <dbReference type="NCBI Taxonomy" id="9615"/>
    <lineage>
        <taxon>Eukaryota</taxon>
        <taxon>Metazoa</taxon>
        <taxon>Chordata</taxon>
        <taxon>Craniata</taxon>
        <taxon>Vertebrata</taxon>
        <taxon>Euteleostomi</taxon>
        <taxon>Mammalia</taxon>
        <taxon>Eutheria</taxon>
        <taxon>Laurasiatheria</taxon>
        <taxon>Carnivora</taxon>
        <taxon>Caniformia</taxon>
        <taxon>Canidae</taxon>
        <taxon>Canis</taxon>
    </lineage>
</organism>
<dbReference type="InterPro" id="IPR000477">
    <property type="entry name" value="RT_dom"/>
</dbReference>
<feature type="domain" description="Reverse transcriptase" evidence="2">
    <location>
        <begin position="498"/>
        <end position="752"/>
    </location>
</feature>
<name>A0A8C0PAE4_CANLF</name>
<dbReference type="AlphaFoldDB" id="A0A8C0PAE4"/>
<dbReference type="InterPro" id="IPR005135">
    <property type="entry name" value="Endo/exonuclease/phosphatase"/>
</dbReference>
<dbReference type="CDD" id="cd09076">
    <property type="entry name" value="L1-EN"/>
    <property type="match status" value="1"/>
</dbReference>